<keyword evidence="3" id="KW-1185">Reference proteome</keyword>
<gene>
    <name evidence="2" type="ORF">CITCOLO1_LOCUS14591</name>
</gene>
<name>A0ABP0YPI0_9ROSI</name>
<protein>
    <submittedName>
        <fullName evidence="2">Uncharacterized protein</fullName>
    </submittedName>
</protein>
<feature type="transmembrane region" description="Helical" evidence="1">
    <location>
        <begin position="138"/>
        <end position="158"/>
    </location>
</feature>
<evidence type="ECO:0000256" key="1">
    <source>
        <dbReference type="SAM" id="Phobius"/>
    </source>
</evidence>
<feature type="transmembrane region" description="Helical" evidence="1">
    <location>
        <begin position="36"/>
        <end position="55"/>
    </location>
</feature>
<proteinExistence type="predicted"/>
<evidence type="ECO:0000313" key="3">
    <source>
        <dbReference type="Proteomes" id="UP001642487"/>
    </source>
</evidence>
<dbReference type="Proteomes" id="UP001642487">
    <property type="component" value="Chromosome 5"/>
</dbReference>
<dbReference type="EMBL" id="OZ021739">
    <property type="protein sequence ID" value="CAK9322443.1"/>
    <property type="molecule type" value="Genomic_DNA"/>
</dbReference>
<reference evidence="2 3" key="1">
    <citation type="submission" date="2024-03" db="EMBL/GenBank/DDBJ databases">
        <authorList>
            <person name="Gkanogiannis A."/>
            <person name="Becerra Lopez-Lavalle L."/>
        </authorList>
    </citation>
    <scope>NUCLEOTIDE SEQUENCE [LARGE SCALE GENOMIC DNA]</scope>
</reference>
<evidence type="ECO:0000313" key="2">
    <source>
        <dbReference type="EMBL" id="CAK9322443.1"/>
    </source>
</evidence>
<feature type="transmembrane region" description="Helical" evidence="1">
    <location>
        <begin position="6"/>
        <end position="24"/>
    </location>
</feature>
<sequence>MTLAFGVNVLTIIITALLGLTMQNGGRRRRNFQRSLLEKIFLHFLPAIGLCLSLFDMIFLLRKLLTGDVVEYHEWLSIGSLLAVWIFTTIFANCSNFEHIFKNRMLCLWWIVRAIFGILIFVSTYAEFEILRTLNNSFVVLLDVMFGTSAFIISSEHAKSSSNAMIRIWSIRL</sequence>
<keyword evidence="1" id="KW-1133">Transmembrane helix</keyword>
<accession>A0ABP0YPI0</accession>
<keyword evidence="1" id="KW-0812">Transmembrane</keyword>
<feature type="transmembrane region" description="Helical" evidence="1">
    <location>
        <begin position="106"/>
        <end position="126"/>
    </location>
</feature>
<feature type="transmembrane region" description="Helical" evidence="1">
    <location>
        <begin position="75"/>
        <end position="94"/>
    </location>
</feature>
<organism evidence="2 3">
    <name type="scientific">Citrullus colocynthis</name>
    <name type="common">colocynth</name>
    <dbReference type="NCBI Taxonomy" id="252529"/>
    <lineage>
        <taxon>Eukaryota</taxon>
        <taxon>Viridiplantae</taxon>
        <taxon>Streptophyta</taxon>
        <taxon>Embryophyta</taxon>
        <taxon>Tracheophyta</taxon>
        <taxon>Spermatophyta</taxon>
        <taxon>Magnoliopsida</taxon>
        <taxon>eudicotyledons</taxon>
        <taxon>Gunneridae</taxon>
        <taxon>Pentapetalae</taxon>
        <taxon>rosids</taxon>
        <taxon>fabids</taxon>
        <taxon>Cucurbitales</taxon>
        <taxon>Cucurbitaceae</taxon>
        <taxon>Benincaseae</taxon>
        <taxon>Citrullus</taxon>
    </lineage>
</organism>
<keyword evidence="1" id="KW-0472">Membrane</keyword>